<sequence length="143" mass="15829">MTRELEQLYERTDGSAQLSGRQQLTGVGVQAGPNHIRSLLPRGETPPGLHAPYTRLSKYRATRFGGGTGVRRSTSRRPNQSSSRVTSTLQPKARNSPSTENPLRPIKRGDPEFSQPIGAEVRDLLLFSFLLSRQSKNHSHAEP</sequence>
<name>A0AA88MW66_CHASR</name>
<proteinExistence type="predicted"/>
<organism evidence="2 3">
    <name type="scientific">Channa striata</name>
    <name type="common">Snakehead murrel</name>
    <name type="synonym">Ophicephalus striatus</name>
    <dbReference type="NCBI Taxonomy" id="64152"/>
    <lineage>
        <taxon>Eukaryota</taxon>
        <taxon>Metazoa</taxon>
        <taxon>Chordata</taxon>
        <taxon>Craniata</taxon>
        <taxon>Vertebrata</taxon>
        <taxon>Euteleostomi</taxon>
        <taxon>Actinopterygii</taxon>
        <taxon>Neopterygii</taxon>
        <taxon>Teleostei</taxon>
        <taxon>Neoteleostei</taxon>
        <taxon>Acanthomorphata</taxon>
        <taxon>Anabantaria</taxon>
        <taxon>Anabantiformes</taxon>
        <taxon>Channoidei</taxon>
        <taxon>Channidae</taxon>
        <taxon>Channa</taxon>
    </lineage>
</organism>
<feature type="compositionally biased region" description="Polar residues" evidence="1">
    <location>
        <begin position="14"/>
        <end position="25"/>
    </location>
</feature>
<feature type="compositionally biased region" description="Polar residues" evidence="1">
    <location>
        <begin position="78"/>
        <end position="101"/>
    </location>
</feature>
<protein>
    <submittedName>
        <fullName evidence="2">Uncharacterized protein</fullName>
    </submittedName>
</protein>
<keyword evidence="3" id="KW-1185">Reference proteome</keyword>
<evidence type="ECO:0000313" key="2">
    <source>
        <dbReference type="EMBL" id="KAK2846598.1"/>
    </source>
</evidence>
<evidence type="ECO:0000313" key="3">
    <source>
        <dbReference type="Proteomes" id="UP001187415"/>
    </source>
</evidence>
<dbReference type="EMBL" id="JAUPFM010000007">
    <property type="protein sequence ID" value="KAK2846598.1"/>
    <property type="molecule type" value="Genomic_DNA"/>
</dbReference>
<evidence type="ECO:0000256" key="1">
    <source>
        <dbReference type="SAM" id="MobiDB-lite"/>
    </source>
</evidence>
<feature type="region of interest" description="Disordered" evidence="1">
    <location>
        <begin position="1"/>
        <end position="115"/>
    </location>
</feature>
<feature type="compositionally biased region" description="Basic and acidic residues" evidence="1">
    <location>
        <begin position="1"/>
        <end position="13"/>
    </location>
</feature>
<accession>A0AA88MW66</accession>
<gene>
    <name evidence="2" type="ORF">Q5P01_009597</name>
</gene>
<comment type="caution">
    <text evidence="2">The sequence shown here is derived from an EMBL/GenBank/DDBJ whole genome shotgun (WGS) entry which is preliminary data.</text>
</comment>
<dbReference type="Proteomes" id="UP001187415">
    <property type="component" value="Unassembled WGS sequence"/>
</dbReference>
<dbReference type="AlphaFoldDB" id="A0AA88MW66"/>
<reference evidence="2" key="1">
    <citation type="submission" date="2023-07" db="EMBL/GenBank/DDBJ databases">
        <title>Chromosome-level Genome Assembly of Striped Snakehead (Channa striata).</title>
        <authorList>
            <person name="Liu H."/>
        </authorList>
    </citation>
    <scope>NUCLEOTIDE SEQUENCE</scope>
    <source>
        <strain evidence="2">Gz</strain>
        <tissue evidence="2">Muscle</tissue>
    </source>
</reference>